<evidence type="ECO:0000313" key="3">
    <source>
        <dbReference type="Proteomes" id="UP000596660"/>
    </source>
</evidence>
<reference evidence="2" key="1">
    <citation type="journal article" date="2017" name="Nature">
        <title>The genome of Chenopodium quinoa.</title>
        <authorList>
            <person name="Jarvis D.E."/>
            <person name="Ho Y.S."/>
            <person name="Lightfoot D.J."/>
            <person name="Schmoeckel S.M."/>
            <person name="Li B."/>
            <person name="Borm T.J.A."/>
            <person name="Ohyanagi H."/>
            <person name="Mineta K."/>
            <person name="Michell C.T."/>
            <person name="Saber N."/>
            <person name="Kharbatia N.M."/>
            <person name="Rupper R.R."/>
            <person name="Sharp A.R."/>
            <person name="Dally N."/>
            <person name="Boughton B.A."/>
            <person name="Woo Y.H."/>
            <person name="Gao G."/>
            <person name="Schijlen E.G.W.M."/>
            <person name="Guo X."/>
            <person name="Momin A.A."/>
            <person name="Negrao S."/>
            <person name="Al-Babili S."/>
            <person name="Gehring C."/>
            <person name="Roessner U."/>
            <person name="Jung C."/>
            <person name="Murphy K."/>
            <person name="Arold S.T."/>
            <person name="Gojobori T."/>
            <person name="van der Linden C.G."/>
            <person name="van Loo E.N."/>
            <person name="Jellen E.N."/>
            <person name="Maughan P.J."/>
            <person name="Tester M."/>
        </authorList>
    </citation>
    <scope>NUCLEOTIDE SEQUENCE [LARGE SCALE GENOMIC DNA]</scope>
    <source>
        <strain evidence="2">cv. PI 614886</strain>
    </source>
</reference>
<accession>A0A803N802</accession>
<protein>
    <recommendedName>
        <fullName evidence="1">Retrovirus-related Pol polyprotein from transposon TNT 1-94-like beta-barrel domain-containing protein</fullName>
    </recommendedName>
</protein>
<dbReference type="InterPro" id="IPR054722">
    <property type="entry name" value="PolX-like_BBD"/>
</dbReference>
<evidence type="ECO:0000259" key="1">
    <source>
        <dbReference type="Pfam" id="PF22936"/>
    </source>
</evidence>
<dbReference type="EnsemblPlants" id="AUR62041906-RA">
    <property type="protein sequence ID" value="AUR62041906-RA:cds"/>
    <property type="gene ID" value="AUR62041906"/>
</dbReference>
<dbReference type="OMA" id="QQEERFP"/>
<dbReference type="PANTHER" id="PTHR37610:SF97">
    <property type="entry name" value="RETROTRANSPOSON GAG DOMAIN-CONTAINING PROTEIN"/>
    <property type="match status" value="1"/>
</dbReference>
<proteinExistence type="predicted"/>
<reference evidence="2" key="2">
    <citation type="submission" date="2021-03" db="UniProtKB">
        <authorList>
            <consortium name="EnsemblPlants"/>
        </authorList>
    </citation>
    <scope>IDENTIFICATION</scope>
</reference>
<name>A0A803N802_CHEQI</name>
<dbReference type="Gramene" id="AUR62041906-RA">
    <property type="protein sequence ID" value="AUR62041906-RA:cds"/>
    <property type="gene ID" value="AUR62041906"/>
</dbReference>
<sequence length="389" mass="42948">MMIALATKNKLGFVDGNLPKPPESDPNCAAWKCCDAIIISYILRSLDSSIARSQSLTDLKQGSDTPITEFFTQIKAIWDQINQMNPLPSCTSAGCTCTQVFLKQQQEERFPGHTIDRCYKLHGYPPNFAKNKGKKVAVVVHMDDDANEQEEHVTHISSDQFNNILKALQSQELDVPTESQAHVAGTCLLTCSNEKWIVDSGATDHICSSLDLFDSYKVFDKVPNTITVVDGKHVLVEHIKTVMFDNGIVLQNGPTLSQFVVLGKLVSGMYAVDDKSVTTQVQEQSQEVAVADAGINNKLEDAKLWHLRMGHMPFNKEKVLEGLIVLTYTPAAEQHADIMTKALSSFQHNKLKSKLGMYSDVDTVPSLRGDVSDDTAECATSDDEYAEGF</sequence>
<organism evidence="2 3">
    <name type="scientific">Chenopodium quinoa</name>
    <name type="common">Quinoa</name>
    <dbReference type="NCBI Taxonomy" id="63459"/>
    <lineage>
        <taxon>Eukaryota</taxon>
        <taxon>Viridiplantae</taxon>
        <taxon>Streptophyta</taxon>
        <taxon>Embryophyta</taxon>
        <taxon>Tracheophyta</taxon>
        <taxon>Spermatophyta</taxon>
        <taxon>Magnoliopsida</taxon>
        <taxon>eudicotyledons</taxon>
        <taxon>Gunneridae</taxon>
        <taxon>Pentapetalae</taxon>
        <taxon>Caryophyllales</taxon>
        <taxon>Chenopodiaceae</taxon>
        <taxon>Chenopodioideae</taxon>
        <taxon>Atripliceae</taxon>
        <taxon>Chenopodium</taxon>
    </lineage>
</organism>
<dbReference type="PANTHER" id="PTHR37610">
    <property type="entry name" value="CCHC-TYPE DOMAIN-CONTAINING PROTEIN"/>
    <property type="match status" value="1"/>
</dbReference>
<keyword evidence="3" id="KW-1185">Reference proteome</keyword>
<dbReference type="Pfam" id="PF22936">
    <property type="entry name" value="Pol_BBD"/>
    <property type="match status" value="1"/>
</dbReference>
<dbReference type="AlphaFoldDB" id="A0A803N802"/>
<dbReference type="Proteomes" id="UP000596660">
    <property type="component" value="Unplaced"/>
</dbReference>
<evidence type="ECO:0000313" key="2">
    <source>
        <dbReference type="EnsemblPlants" id="AUR62041906-RA:cds"/>
    </source>
</evidence>
<feature type="domain" description="Retrovirus-related Pol polyprotein from transposon TNT 1-94-like beta-barrel" evidence="1">
    <location>
        <begin position="196"/>
        <end position="245"/>
    </location>
</feature>